<dbReference type="Proteomes" id="UP000076580">
    <property type="component" value="Chromosome 02"/>
</dbReference>
<name>A0A151GHM0_DRECN</name>
<comment type="caution">
    <text evidence="2">The sequence shown here is derived from an EMBL/GenBank/DDBJ whole genome shotgun (WGS) entry which is preliminary data.</text>
</comment>
<protein>
    <submittedName>
        <fullName evidence="2">Uncharacterized protein</fullName>
    </submittedName>
</protein>
<organism evidence="2 3">
    <name type="scientific">Drechmeria coniospora</name>
    <name type="common">Nematophagous fungus</name>
    <name type="synonym">Meria coniospora</name>
    <dbReference type="NCBI Taxonomy" id="98403"/>
    <lineage>
        <taxon>Eukaryota</taxon>
        <taxon>Fungi</taxon>
        <taxon>Dikarya</taxon>
        <taxon>Ascomycota</taxon>
        <taxon>Pezizomycotina</taxon>
        <taxon>Sordariomycetes</taxon>
        <taxon>Hypocreomycetidae</taxon>
        <taxon>Hypocreales</taxon>
        <taxon>Ophiocordycipitaceae</taxon>
        <taxon>Drechmeria</taxon>
    </lineage>
</organism>
<proteinExistence type="predicted"/>
<evidence type="ECO:0000313" key="3">
    <source>
        <dbReference type="Proteomes" id="UP000076580"/>
    </source>
</evidence>
<feature type="region of interest" description="Disordered" evidence="1">
    <location>
        <begin position="1"/>
        <end position="44"/>
    </location>
</feature>
<keyword evidence="3" id="KW-1185">Reference proteome</keyword>
<reference evidence="2 3" key="1">
    <citation type="journal article" date="2016" name="Sci. Rep.">
        <title>Insights into Adaptations to a Near-Obligate Nematode Endoparasitic Lifestyle from the Finished Genome of Drechmeria coniospora.</title>
        <authorList>
            <person name="Zhang L."/>
            <person name="Zhou Z."/>
            <person name="Guo Q."/>
            <person name="Fokkens L."/>
            <person name="Miskei M."/>
            <person name="Pocsi I."/>
            <person name="Zhang W."/>
            <person name="Chen M."/>
            <person name="Wang L."/>
            <person name="Sun Y."/>
            <person name="Donzelli B.G."/>
            <person name="Gibson D.M."/>
            <person name="Nelson D.R."/>
            <person name="Luo J.G."/>
            <person name="Rep M."/>
            <person name="Liu H."/>
            <person name="Yang S."/>
            <person name="Wang J."/>
            <person name="Krasnoff S.B."/>
            <person name="Xu Y."/>
            <person name="Molnar I."/>
            <person name="Lin M."/>
        </authorList>
    </citation>
    <scope>NUCLEOTIDE SEQUENCE [LARGE SCALE GENOMIC DNA]</scope>
    <source>
        <strain evidence="2 3">ARSEF 6962</strain>
    </source>
</reference>
<gene>
    <name evidence="2" type="ORF">DCS_03629</name>
</gene>
<evidence type="ECO:0000256" key="1">
    <source>
        <dbReference type="SAM" id="MobiDB-lite"/>
    </source>
</evidence>
<dbReference type="InParanoid" id="A0A151GHM0"/>
<dbReference type="AlphaFoldDB" id="A0A151GHM0"/>
<dbReference type="GeneID" id="63716272"/>
<sequence length="224" mass="23582">MDRDASGGSSGAACDDANPSRQCNGEIRNGSRRRWQASATDPVPIERARVGESRSADAARSGFSPLSIRARRHGLPALIELDHPSIKATAQRSTITSPLPRRAPTSPRRCVLPISIPHMRLRASACMYRGRTILRIAGPEVLRATHCAPDGAQDARLHRAAGPYGAEHSVPCLPACQPASLPDCHATHLAVAVASGTPSPTFACQSPAEPPSAWSASIVRIAAA</sequence>
<dbReference type="EMBL" id="LAYC01000002">
    <property type="protein sequence ID" value="KYK56627.1"/>
    <property type="molecule type" value="Genomic_DNA"/>
</dbReference>
<accession>A0A151GHM0</accession>
<evidence type="ECO:0000313" key="2">
    <source>
        <dbReference type="EMBL" id="KYK56627.1"/>
    </source>
</evidence>
<dbReference type="RefSeq" id="XP_040655979.1">
    <property type="nucleotide sequence ID" value="XM_040800946.1"/>
</dbReference>